<keyword evidence="1" id="KW-0732">Signal</keyword>
<dbReference type="Proteomes" id="UP000262878">
    <property type="component" value="Unassembled WGS sequence"/>
</dbReference>
<dbReference type="EMBL" id="DMUP01000034">
    <property type="protein sequence ID" value="HAR55428.1"/>
    <property type="molecule type" value="Genomic_DNA"/>
</dbReference>
<gene>
    <name evidence="2" type="ORF">DCR58_01440</name>
</gene>
<comment type="caution">
    <text evidence="2">The sequence shown here is derived from an EMBL/GenBank/DDBJ whole genome shotgun (WGS) entry which is preliminary data.</text>
</comment>
<accession>A0A348WLL6</accession>
<sequence length="110" mass="11927">MKTSAKYAALAVGVILTASGVFALNQGPAFVSKQAANSTQRCEVLLNASEIKQSSAQCQAPSTKVTWSNWFKGESRSTQFHFFDLIELLFSSSEEHTPQSTSSYNSQTAL</sequence>
<organism evidence="2 3">
    <name type="scientific">Idiomarina baltica</name>
    <dbReference type="NCBI Taxonomy" id="190892"/>
    <lineage>
        <taxon>Bacteria</taxon>
        <taxon>Pseudomonadati</taxon>
        <taxon>Pseudomonadota</taxon>
        <taxon>Gammaproteobacteria</taxon>
        <taxon>Alteromonadales</taxon>
        <taxon>Idiomarinaceae</taxon>
        <taxon>Idiomarina</taxon>
    </lineage>
</organism>
<proteinExistence type="predicted"/>
<dbReference type="AlphaFoldDB" id="A0A348WLL6"/>
<feature type="chain" id="PRO_5016922157" evidence="1">
    <location>
        <begin position="24"/>
        <end position="110"/>
    </location>
</feature>
<reference evidence="2 3" key="1">
    <citation type="journal article" date="2018" name="Nat. Biotechnol.">
        <title>A standardized bacterial taxonomy based on genome phylogeny substantially revises the tree of life.</title>
        <authorList>
            <person name="Parks D.H."/>
            <person name="Chuvochina M."/>
            <person name="Waite D.W."/>
            <person name="Rinke C."/>
            <person name="Skarshewski A."/>
            <person name="Chaumeil P.A."/>
            <person name="Hugenholtz P."/>
        </authorList>
    </citation>
    <scope>NUCLEOTIDE SEQUENCE [LARGE SCALE GENOMIC DNA]</scope>
    <source>
        <strain evidence="2">UBA9360</strain>
    </source>
</reference>
<evidence type="ECO:0000313" key="3">
    <source>
        <dbReference type="Proteomes" id="UP000262878"/>
    </source>
</evidence>
<dbReference type="STRING" id="314276.OS145_08347"/>
<evidence type="ECO:0000313" key="2">
    <source>
        <dbReference type="EMBL" id="HAR55428.1"/>
    </source>
</evidence>
<feature type="signal peptide" evidence="1">
    <location>
        <begin position="1"/>
        <end position="23"/>
    </location>
</feature>
<evidence type="ECO:0000256" key="1">
    <source>
        <dbReference type="SAM" id="SignalP"/>
    </source>
</evidence>
<name>A0A348WLL6_9GAMM</name>
<protein>
    <submittedName>
        <fullName evidence="2">Uncharacterized protein</fullName>
    </submittedName>
</protein>
<dbReference type="RefSeq" id="WP_272977777.1">
    <property type="nucleotide sequence ID" value="NZ_DAIRLQ010000008.1"/>
</dbReference>